<dbReference type="EMBL" id="SGIS01000035">
    <property type="protein sequence ID" value="RZF61259.1"/>
    <property type="molecule type" value="Genomic_DNA"/>
</dbReference>
<name>A0A4Q6XWC1_9SPHN</name>
<dbReference type="SUPFAM" id="SSF46894">
    <property type="entry name" value="C-terminal effector domain of the bipartite response regulators"/>
    <property type="match status" value="1"/>
</dbReference>
<dbReference type="Proteomes" id="UP000292085">
    <property type="component" value="Unassembled WGS sequence"/>
</dbReference>
<evidence type="ECO:0000313" key="2">
    <source>
        <dbReference type="EMBL" id="RZF61259.1"/>
    </source>
</evidence>
<accession>A0A4Q6XWC1</accession>
<comment type="caution">
    <text evidence="2">The sequence shown here is derived from an EMBL/GenBank/DDBJ whole genome shotgun (WGS) entry which is preliminary data.</text>
</comment>
<dbReference type="OrthoDB" id="7444822at2"/>
<sequence>MDPNHIVEAFRQAAIGMTSWTHALHLLSQATHARIGQLAVANDVGGLALNLLAGASEDETAAYLAAGGPDPALNPRTRAVMRAAVGQTIVDAQFIDAAEIDRTPIYRSLFAQCDVPFSLQARLPIRGKLAVLSLHRSRFAGEADRSEQDWLDSLIPAIAGAVDAGLTLGRDRNETLLTVAEGLTGPVLLLGSEMTLIAHSPSVEPLFRDLLTLRDGRIAAIDRLGQSRLNQAFTRASGTPLSGSARTMLRRTNGTAVPIDLVALPEKVSGPLSAARVLLSVQLPRLSDEHQARQDLRDIFGLTPAEAEVALLLAEGYSAEAVAVHRRSSVATVKSQVKMIFGKTGVQRQVDLVIMLRPFRFL</sequence>
<protein>
    <submittedName>
        <fullName evidence="2">Helix-turn-helix transcriptional regulator</fullName>
    </submittedName>
</protein>
<evidence type="ECO:0000259" key="1">
    <source>
        <dbReference type="SMART" id="SM00421"/>
    </source>
</evidence>
<dbReference type="GO" id="GO:0006355">
    <property type="term" value="P:regulation of DNA-templated transcription"/>
    <property type="evidence" value="ECO:0007669"/>
    <property type="project" value="InterPro"/>
</dbReference>
<gene>
    <name evidence="2" type="ORF">EWE75_18940</name>
</gene>
<evidence type="ECO:0000313" key="3">
    <source>
        <dbReference type="Proteomes" id="UP000292085"/>
    </source>
</evidence>
<organism evidence="2 3">
    <name type="scientific">Sphingomonas populi</name>
    <dbReference type="NCBI Taxonomy" id="2484750"/>
    <lineage>
        <taxon>Bacteria</taxon>
        <taxon>Pseudomonadati</taxon>
        <taxon>Pseudomonadota</taxon>
        <taxon>Alphaproteobacteria</taxon>
        <taxon>Sphingomonadales</taxon>
        <taxon>Sphingomonadaceae</taxon>
        <taxon>Sphingomonas</taxon>
    </lineage>
</organism>
<reference evidence="2 3" key="1">
    <citation type="submission" date="2019-02" db="EMBL/GenBank/DDBJ databases">
        <authorList>
            <person name="Li Y."/>
        </authorList>
    </citation>
    <scope>NUCLEOTIDE SEQUENCE [LARGE SCALE GENOMIC DNA]</scope>
    <source>
        <strain evidence="2 3">3-7</strain>
    </source>
</reference>
<dbReference type="InterPro" id="IPR036388">
    <property type="entry name" value="WH-like_DNA-bd_sf"/>
</dbReference>
<feature type="domain" description="HTH luxR-type" evidence="1">
    <location>
        <begin position="299"/>
        <end position="356"/>
    </location>
</feature>
<dbReference type="AlphaFoldDB" id="A0A4Q6XWC1"/>
<proteinExistence type="predicted"/>
<dbReference type="Gene3D" id="1.10.10.10">
    <property type="entry name" value="Winged helix-like DNA-binding domain superfamily/Winged helix DNA-binding domain"/>
    <property type="match status" value="1"/>
</dbReference>
<dbReference type="SMART" id="SM00421">
    <property type="entry name" value="HTH_LUXR"/>
    <property type="match status" value="1"/>
</dbReference>
<dbReference type="GO" id="GO:0003677">
    <property type="term" value="F:DNA binding"/>
    <property type="evidence" value="ECO:0007669"/>
    <property type="project" value="InterPro"/>
</dbReference>
<dbReference type="InterPro" id="IPR016032">
    <property type="entry name" value="Sig_transdc_resp-reg_C-effctor"/>
</dbReference>
<dbReference type="RefSeq" id="WP_130159664.1">
    <property type="nucleotide sequence ID" value="NZ_SGIS01000035.1"/>
</dbReference>
<keyword evidence="3" id="KW-1185">Reference proteome</keyword>
<dbReference type="InterPro" id="IPR000792">
    <property type="entry name" value="Tscrpt_reg_LuxR_C"/>
</dbReference>